<dbReference type="EMBL" id="JBHRSX010000016">
    <property type="protein sequence ID" value="MFC3201795.1"/>
    <property type="molecule type" value="Genomic_DNA"/>
</dbReference>
<dbReference type="InterPro" id="IPR011250">
    <property type="entry name" value="OMP/PagP_B-barrel"/>
</dbReference>
<dbReference type="SUPFAM" id="SSF56925">
    <property type="entry name" value="OMPA-like"/>
    <property type="match status" value="1"/>
</dbReference>
<comment type="caution">
    <text evidence="4">The sequence shown here is derived from an EMBL/GenBank/DDBJ whole genome shotgun (WGS) entry which is preliminary data.</text>
</comment>
<feature type="domain" description="Outer membrane protein beta-barrel" evidence="3">
    <location>
        <begin position="13"/>
        <end position="179"/>
    </location>
</feature>
<proteinExistence type="predicted"/>
<dbReference type="InterPro" id="IPR027385">
    <property type="entry name" value="Beta-barrel_OMP"/>
</dbReference>
<reference evidence="5" key="1">
    <citation type="journal article" date="2019" name="Int. J. Syst. Evol. Microbiol.">
        <title>The Global Catalogue of Microorganisms (GCM) 10K type strain sequencing project: providing services to taxonomists for standard genome sequencing and annotation.</title>
        <authorList>
            <consortium name="The Broad Institute Genomics Platform"/>
            <consortium name="The Broad Institute Genome Sequencing Center for Infectious Disease"/>
            <person name="Wu L."/>
            <person name="Ma J."/>
        </authorList>
    </citation>
    <scope>NUCLEOTIDE SEQUENCE [LARGE SCALE GENOMIC DNA]</scope>
    <source>
        <strain evidence="5">KCTC 52449</strain>
    </source>
</reference>
<feature type="signal peptide" evidence="2">
    <location>
        <begin position="1"/>
        <end position="22"/>
    </location>
</feature>
<keyword evidence="1 2" id="KW-0732">Signal</keyword>
<evidence type="ECO:0000256" key="2">
    <source>
        <dbReference type="SAM" id="SignalP"/>
    </source>
</evidence>
<evidence type="ECO:0000256" key="1">
    <source>
        <dbReference type="ARBA" id="ARBA00022729"/>
    </source>
</evidence>
<evidence type="ECO:0000313" key="5">
    <source>
        <dbReference type="Proteomes" id="UP001595477"/>
    </source>
</evidence>
<evidence type="ECO:0000313" key="4">
    <source>
        <dbReference type="EMBL" id="MFC3201795.1"/>
    </source>
</evidence>
<keyword evidence="5" id="KW-1185">Reference proteome</keyword>
<evidence type="ECO:0000259" key="3">
    <source>
        <dbReference type="Pfam" id="PF13505"/>
    </source>
</evidence>
<feature type="chain" id="PRO_5045573178" evidence="2">
    <location>
        <begin position="23"/>
        <end position="179"/>
    </location>
</feature>
<organism evidence="4 5">
    <name type="scientific">Alteromonas oceani</name>
    <dbReference type="NCBI Taxonomy" id="2071609"/>
    <lineage>
        <taxon>Bacteria</taxon>
        <taxon>Pseudomonadati</taxon>
        <taxon>Pseudomonadota</taxon>
        <taxon>Gammaproteobacteria</taxon>
        <taxon>Alteromonadales</taxon>
        <taxon>Alteromonadaceae</taxon>
        <taxon>Alteromonas/Salinimonas group</taxon>
        <taxon>Alteromonas</taxon>
    </lineage>
</organism>
<protein>
    <submittedName>
        <fullName evidence="4">Porin family protein</fullName>
    </submittedName>
</protein>
<gene>
    <name evidence="4" type="ORF">ACFOEW_08195</name>
</gene>
<dbReference type="Proteomes" id="UP001595477">
    <property type="component" value="Unassembled WGS sequence"/>
</dbReference>
<dbReference type="RefSeq" id="WP_123323397.1">
    <property type="nucleotide sequence ID" value="NZ_JBHRSX010000016.1"/>
</dbReference>
<dbReference type="Gene3D" id="2.40.160.20">
    <property type="match status" value="1"/>
</dbReference>
<sequence>MKRILALSAVFTSLTASVEALNAPQKLDFYVGADAQATSVSLNPVNADGRFATMGLRAGVYLFKGVAIEAQTSTSVSDDTIASINTEMDSSHAVLIRLQTPRQQGFLFDLGLGYASTNLTLVDPETQTHEELTEDGFAWSARVDYALTSHWRVAFDYTARNNSNTTDIDSYGLGVSYTF</sequence>
<accession>A0ABV7JUM5</accession>
<name>A0ABV7JUM5_9ALTE</name>
<dbReference type="Pfam" id="PF13505">
    <property type="entry name" value="OMP_b-brl"/>
    <property type="match status" value="1"/>
</dbReference>